<keyword evidence="1" id="KW-1133">Transmembrane helix</keyword>
<evidence type="ECO:0000313" key="3">
    <source>
        <dbReference type="Proteomes" id="UP001141552"/>
    </source>
</evidence>
<feature type="transmembrane region" description="Helical" evidence="1">
    <location>
        <begin position="16"/>
        <end position="34"/>
    </location>
</feature>
<name>A0A9Q0G6U8_9ROSI</name>
<keyword evidence="3" id="KW-1185">Reference proteome</keyword>
<reference evidence="2" key="2">
    <citation type="journal article" date="2023" name="Plants (Basel)">
        <title>Annotation of the Turnera subulata (Passifloraceae) Draft Genome Reveals the S-Locus Evolved after the Divergence of Turneroideae from Passifloroideae in a Stepwise Manner.</title>
        <authorList>
            <person name="Henning P.M."/>
            <person name="Roalson E.H."/>
            <person name="Mir W."/>
            <person name="McCubbin A.G."/>
            <person name="Shore J.S."/>
        </authorList>
    </citation>
    <scope>NUCLEOTIDE SEQUENCE</scope>
    <source>
        <strain evidence="2">F60SS</strain>
    </source>
</reference>
<proteinExistence type="predicted"/>
<dbReference type="AlphaFoldDB" id="A0A9Q0G6U8"/>
<reference evidence="2" key="1">
    <citation type="submission" date="2022-02" db="EMBL/GenBank/DDBJ databases">
        <authorList>
            <person name="Henning P.M."/>
            <person name="McCubbin A.G."/>
            <person name="Shore J.S."/>
        </authorList>
    </citation>
    <scope>NUCLEOTIDE SEQUENCE</scope>
    <source>
        <strain evidence="2">F60SS</strain>
        <tissue evidence="2">Leaves</tissue>
    </source>
</reference>
<dbReference type="EMBL" id="JAKUCV010002250">
    <property type="protein sequence ID" value="KAJ4843369.1"/>
    <property type="molecule type" value="Genomic_DNA"/>
</dbReference>
<feature type="non-terminal residue" evidence="2">
    <location>
        <position position="36"/>
    </location>
</feature>
<sequence length="36" mass="4173">ICLVWFDCRSKQICDAWISICFMGCSLLVCKLIVMM</sequence>
<organism evidence="2 3">
    <name type="scientific">Turnera subulata</name>
    <dbReference type="NCBI Taxonomy" id="218843"/>
    <lineage>
        <taxon>Eukaryota</taxon>
        <taxon>Viridiplantae</taxon>
        <taxon>Streptophyta</taxon>
        <taxon>Embryophyta</taxon>
        <taxon>Tracheophyta</taxon>
        <taxon>Spermatophyta</taxon>
        <taxon>Magnoliopsida</taxon>
        <taxon>eudicotyledons</taxon>
        <taxon>Gunneridae</taxon>
        <taxon>Pentapetalae</taxon>
        <taxon>rosids</taxon>
        <taxon>fabids</taxon>
        <taxon>Malpighiales</taxon>
        <taxon>Passifloraceae</taxon>
        <taxon>Turnera</taxon>
    </lineage>
</organism>
<evidence type="ECO:0000256" key="1">
    <source>
        <dbReference type="SAM" id="Phobius"/>
    </source>
</evidence>
<dbReference type="Proteomes" id="UP001141552">
    <property type="component" value="Unassembled WGS sequence"/>
</dbReference>
<keyword evidence="1" id="KW-0472">Membrane</keyword>
<gene>
    <name evidence="2" type="ORF">Tsubulata_040634</name>
</gene>
<accession>A0A9Q0G6U8</accession>
<keyword evidence="1" id="KW-0812">Transmembrane</keyword>
<evidence type="ECO:0000313" key="2">
    <source>
        <dbReference type="EMBL" id="KAJ4843369.1"/>
    </source>
</evidence>
<protein>
    <submittedName>
        <fullName evidence="2">Uncharacterized protein</fullName>
    </submittedName>
</protein>
<comment type="caution">
    <text evidence="2">The sequence shown here is derived from an EMBL/GenBank/DDBJ whole genome shotgun (WGS) entry which is preliminary data.</text>
</comment>